<name>A0A7X6M359_9NOCA</name>
<dbReference type="GO" id="GO:0004518">
    <property type="term" value="F:nuclease activity"/>
    <property type="evidence" value="ECO:0007669"/>
    <property type="project" value="UniProtKB-KW"/>
</dbReference>
<keyword evidence="8" id="KW-1185">Reference proteome</keyword>
<dbReference type="AlphaFoldDB" id="A0A7X6M359"/>
<evidence type="ECO:0000313" key="7">
    <source>
        <dbReference type="EMBL" id="NKY89396.1"/>
    </source>
</evidence>
<gene>
    <name evidence="7" type="ORF">HGA07_27830</name>
</gene>
<dbReference type="GO" id="GO:0046872">
    <property type="term" value="F:metal ion binding"/>
    <property type="evidence" value="ECO:0007669"/>
    <property type="project" value="UniProtKB-KW"/>
</dbReference>
<evidence type="ECO:0000256" key="5">
    <source>
        <dbReference type="ARBA" id="ARBA00022842"/>
    </source>
</evidence>
<evidence type="ECO:0000256" key="1">
    <source>
        <dbReference type="ARBA" id="ARBA00022649"/>
    </source>
</evidence>
<keyword evidence="3" id="KW-0479">Metal-binding</keyword>
<sequence length="78" mass="8668">MRLLLDTHVALCWLTGDPALSDELVDTLAGEPDVFLSAVTIWEIAIKQSIGKLEGPADLPEQLRDPWCHKYDVDILPV</sequence>
<evidence type="ECO:0000313" key="8">
    <source>
        <dbReference type="Proteomes" id="UP000523447"/>
    </source>
</evidence>
<evidence type="ECO:0000256" key="2">
    <source>
        <dbReference type="ARBA" id="ARBA00022722"/>
    </source>
</evidence>
<dbReference type="InterPro" id="IPR052919">
    <property type="entry name" value="TA_system_RNase"/>
</dbReference>
<comment type="caution">
    <text evidence="7">The sequence shown here is derived from an EMBL/GenBank/DDBJ whole genome shotgun (WGS) entry which is preliminary data.</text>
</comment>
<feature type="domain" description="PIN" evidence="6">
    <location>
        <begin position="4"/>
        <end position="59"/>
    </location>
</feature>
<protein>
    <submittedName>
        <fullName evidence="7">Type II toxin-antitoxin system VapC family toxin</fullName>
    </submittedName>
</protein>
<keyword evidence="5" id="KW-0460">Magnesium</keyword>
<keyword evidence="1" id="KW-1277">Toxin-antitoxin system</keyword>
<accession>A0A7X6M359</accession>
<evidence type="ECO:0000259" key="6">
    <source>
        <dbReference type="Pfam" id="PF01850"/>
    </source>
</evidence>
<evidence type="ECO:0000256" key="4">
    <source>
        <dbReference type="ARBA" id="ARBA00022801"/>
    </source>
</evidence>
<evidence type="ECO:0000256" key="3">
    <source>
        <dbReference type="ARBA" id="ARBA00022723"/>
    </source>
</evidence>
<dbReference type="InterPro" id="IPR029060">
    <property type="entry name" value="PIN-like_dom_sf"/>
</dbReference>
<keyword evidence="4" id="KW-0378">Hydrolase</keyword>
<organism evidence="7 8">
    <name type="scientific">Nocardia veterana</name>
    <dbReference type="NCBI Taxonomy" id="132249"/>
    <lineage>
        <taxon>Bacteria</taxon>
        <taxon>Bacillati</taxon>
        <taxon>Actinomycetota</taxon>
        <taxon>Actinomycetes</taxon>
        <taxon>Mycobacteriales</taxon>
        <taxon>Nocardiaceae</taxon>
        <taxon>Nocardia</taxon>
    </lineage>
</organism>
<dbReference type="InterPro" id="IPR002716">
    <property type="entry name" value="PIN_dom"/>
</dbReference>
<keyword evidence="2" id="KW-0540">Nuclease</keyword>
<dbReference type="SUPFAM" id="SSF88723">
    <property type="entry name" value="PIN domain-like"/>
    <property type="match status" value="1"/>
</dbReference>
<dbReference type="GO" id="GO:0016787">
    <property type="term" value="F:hydrolase activity"/>
    <property type="evidence" value="ECO:0007669"/>
    <property type="project" value="UniProtKB-KW"/>
</dbReference>
<reference evidence="7 8" key="1">
    <citation type="submission" date="2020-04" db="EMBL/GenBank/DDBJ databases">
        <title>MicrobeNet Type strains.</title>
        <authorList>
            <person name="Nicholson A.C."/>
        </authorList>
    </citation>
    <scope>NUCLEOTIDE SEQUENCE [LARGE SCALE GENOMIC DNA]</scope>
    <source>
        <strain evidence="7 8">DSM 44445</strain>
    </source>
</reference>
<dbReference type="Proteomes" id="UP000523447">
    <property type="component" value="Unassembled WGS sequence"/>
</dbReference>
<dbReference type="RefSeq" id="WP_051031302.1">
    <property type="nucleotide sequence ID" value="NZ_CAWPHS010000040.1"/>
</dbReference>
<proteinExistence type="predicted"/>
<dbReference type="Pfam" id="PF01850">
    <property type="entry name" value="PIN"/>
    <property type="match status" value="1"/>
</dbReference>
<dbReference type="EMBL" id="JAAXPE010000045">
    <property type="protein sequence ID" value="NKY89396.1"/>
    <property type="molecule type" value="Genomic_DNA"/>
</dbReference>
<dbReference type="PANTHER" id="PTHR36173:SF2">
    <property type="entry name" value="RIBONUCLEASE VAPC16"/>
    <property type="match status" value="1"/>
</dbReference>
<dbReference type="PANTHER" id="PTHR36173">
    <property type="entry name" value="RIBONUCLEASE VAPC16-RELATED"/>
    <property type="match status" value="1"/>
</dbReference>